<sequence>MSFNLTVCQPGFESDEGQNKIKGEEPEEQPSKRTFWEHEDVPVTGEAADDTANALRTLALDPVEQEEAVPDTRTEPDTIQRSMQHDVEHKEEQPSKRTSLEHEDVPVTGKAADGHGKCVTESCTGPSRARGGSSRHKN</sequence>
<comment type="caution">
    <text evidence="2">The sequence shown here is derived from an EMBL/GenBank/DDBJ whole genome shotgun (WGS) entry which is preliminary data.</text>
</comment>
<organism evidence="2 3">
    <name type="scientific">Desmophyllum pertusum</name>
    <dbReference type="NCBI Taxonomy" id="174260"/>
    <lineage>
        <taxon>Eukaryota</taxon>
        <taxon>Metazoa</taxon>
        <taxon>Cnidaria</taxon>
        <taxon>Anthozoa</taxon>
        <taxon>Hexacorallia</taxon>
        <taxon>Scleractinia</taxon>
        <taxon>Caryophylliina</taxon>
        <taxon>Caryophylliidae</taxon>
        <taxon>Desmophyllum</taxon>
    </lineage>
</organism>
<feature type="region of interest" description="Disordered" evidence="1">
    <location>
        <begin position="1"/>
        <end position="33"/>
    </location>
</feature>
<accession>A0A9W9YNS7</accession>
<feature type="compositionally biased region" description="Basic and acidic residues" evidence="1">
    <location>
        <begin position="17"/>
        <end position="33"/>
    </location>
</feature>
<evidence type="ECO:0000313" key="2">
    <source>
        <dbReference type="EMBL" id="KAJ7355103.1"/>
    </source>
</evidence>
<feature type="compositionally biased region" description="Basic and acidic residues" evidence="1">
    <location>
        <begin position="70"/>
        <end position="105"/>
    </location>
</feature>
<dbReference type="Proteomes" id="UP001163046">
    <property type="component" value="Unassembled WGS sequence"/>
</dbReference>
<dbReference type="EMBL" id="MU827327">
    <property type="protein sequence ID" value="KAJ7355103.1"/>
    <property type="molecule type" value="Genomic_DNA"/>
</dbReference>
<protein>
    <submittedName>
        <fullName evidence="2">Uncharacterized protein</fullName>
    </submittedName>
</protein>
<evidence type="ECO:0000256" key="1">
    <source>
        <dbReference type="SAM" id="MobiDB-lite"/>
    </source>
</evidence>
<reference evidence="2" key="1">
    <citation type="submission" date="2023-01" db="EMBL/GenBank/DDBJ databases">
        <title>Genome assembly of the deep-sea coral Lophelia pertusa.</title>
        <authorList>
            <person name="Herrera S."/>
            <person name="Cordes E."/>
        </authorList>
    </citation>
    <scope>NUCLEOTIDE SEQUENCE</scope>
    <source>
        <strain evidence="2">USNM1676648</strain>
        <tissue evidence="2">Polyp</tissue>
    </source>
</reference>
<keyword evidence="3" id="KW-1185">Reference proteome</keyword>
<dbReference type="AlphaFoldDB" id="A0A9W9YNS7"/>
<proteinExistence type="predicted"/>
<evidence type="ECO:0000313" key="3">
    <source>
        <dbReference type="Proteomes" id="UP001163046"/>
    </source>
</evidence>
<name>A0A9W9YNS7_9CNID</name>
<feature type="region of interest" description="Disordered" evidence="1">
    <location>
        <begin position="59"/>
        <end position="138"/>
    </location>
</feature>
<gene>
    <name evidence="2" type="ORF">OS493_027892</name>
</gene>